<reference evidence="1 2" key="1">
    <citation type="submission" date="2016-11" db="EMBL/GenBank/DDBJ databases">
        <title>The macronuclear genome of Stentor coeruleus: a giant cell with tiny introns.</title>
        <authorList>
            <person name="Slabodnick M."/>
            <person name="Ruby J.G."/>
            <person name="Reiff S.B."/>
            <person name="Swart E.C."/>
            <person name="Gosai S."/>
            <person name="Prabakaran S."/>
            <person name="Witkowska E."/>
            <person name="Larue G.E."/>
            <person name="Fisher S."/>
            <person name="Freeman R.M."/>
            <person name="Gunawardena J."/>
            <person name="Chu W."/>
            <person name="Stover N.A."/>
            <person name="Gregory B.D."/>
            <person name="Nowacki M."/>
            <person name="Derisi J."/>
            <person name="Roy S.W."/>
            <person name="Marshall W.F."/>
            <person name="Sood P."/>
        </authorList>
    </citation>
    <scope>NUCLEOTIDE SEQUENCE [LARGE SCALE GENOMIC DNA]</scope>
    <source>
        <strain evidence="1">WM001</strain>
    </source>
</reference>
<protein>
    <submittedName>
        <fullName evidence="1">Uncharacterized protein</fullName>
    </submittedName>
</protein>
<keyword evidence="2" id="KW-1185">Reference proteome</keyword>
<gene>
    <name evidence="1" type="ORF">SteCoe_30153</name>
</gene>
<dbReference type="EMBL" id="MPUH01000976">
    <property type="protein sequence ID" value="OMJ71587.1"/>
    <property type="molecule type" value="Genomic_DNA"/>
</dbReference>
<sequence>MTNKRLSCEKHLKDICLKMKFALGSFLGVLTSLKRITLEKKKLMAKACINSVALYGTEVTLEHLEYSKVIEDLEKIQRRYMRNLVGASQNVANETLLTELDLPSIREEMAIRMLKLRARLECDENSFIGKLFTLCKQLRLKWEIKYERLIKYYNMPYRSFSELENKDIEIIKNSERLRRYNSLVSKSTTNLYRKLCGNLNKKKVCLYLKENTHRKRATRILFGLRTGSNHSMMCQYSRCLKISPFCVFYPKIIEDEAHIIEECPLYNDARTILRENLKEKILGIYYKLTLVEIVLNGKKFEKYIRENSNKTKRKVDSIIKNFVESIDNKRKQLKID</sequence>
<organism evidence="1 2">
    <name type="scientific">Stentor coeruleus</name>
    <dbReference type="NCBI Taxonomy" id="5963"/>
    <lineage>
        <taxon>Eukaryota</taxon>
        <taxon>Sar</taxon>
        <taxon>Alveolata</taxon>
        <taxon>Ciliophora</taxon>
        <taxon>Postciliodesmatophora</taxon>
        <taxon>Heterotrichea</taxon>
        <taxon>Heterotrichida</taxon>
        <taxon>Stentoridae</taxon>
        <taxon>Stentor</taxon>
    </lineage>
</organism>
<dbReference type="AlphaFoldDB" id="A0A1R2B4B7"/>
<dbReference type="OrthoDB" id="6623548at2759"/>
<evidence type="ECO:0000313" key="2">
    <source>
        <dbReference type="Proteomes" id="UP000187209"/>
    </source>
</evidence>
<accession>A0A1R2B4B7</accession>
<evidence type="ECO:0000313" key="1">
    <source>
        <dbReference type="EMBL" id="OMJ71587.1"/>
    </source>
</evidence>
<proteinExistence type="predicted"/>
<name>A0A1R2B4B7_9CILI</name>
<dbReference type="Proteomes" id="UP000187209">
    <property type="component" value="Unassembled WGS sequence"/>
</dbReference>
<comment type="caution">
    <text evidence="1">The sequence shown here is derived from an EMBL/GenBank/DDBJ whole genome shotgun (WGS) entry which is preliminary data.</text>
</comment>